<evidence type="ECO:0000256" key="1">
    <source>
        <dbReference type="SAM" id="MobiDB-lite"/>
    </source>
</evidence>
<reference evidence="2 3" key="1">
    <citation type="journal article" date="2020" name="Genome Biol. Evol.">
        <title>Comparative genomics of Sclerotiniaceae.</title>
        <authorList>
            <person name="Valero Jimenez C.A."/>
            <person name="Steentjes M."/>
            <person name="Scholten O.E."/>
            <person name="Van Kan J.A.L."/>
        </authorList>
    </citation>
    <scope>NUCLEOTIDE SEQUENCE [LARGE SCALE GENOMIC DNA]</scope>
    <source>
        <strain evidence="2 3">MUCL 94</strain>
    </source>
</reference>
<feature type="compositionally biased region" description="Low complexity" evidence="1">
    <location>
        <begin position="102"/>
        <end position="116"/>
    </location>
</feature>
<sequence>MYLTSCTLDLSLLHLRVPSYDERVQISDHIHQLRLAISNCNPHSTLESLIIIIQSSRTIMPLLNHLSSFSRSYNLNTGPQPTLSAPTPGRVSQTHKDKANSKLKTQPQPLPQLTSLPLLPPHFVRLQSIKSRPVGYRHLHTQVSPPNPPKPMSRSLIK</sequence>
<evidence type="ECO:0000313" key="3">
    <source>
        <dbReference type="Proteomes" id="UP000710849"/>
    </source>
</evidence>
<dbReference type="AlphaFoldDB" id="A0A9P5M0K8"/>
<comment type="caution">
    <text evidence="2">The sequence shown here is derived from an EMBL/GenBank/DDBJ whole genome shotgun (WGS) entry which is preliminary data.</text>
</comment>
<dbReference type="EMBL" id="RCSW01000007">
    <property type="protein sequence ID" value="KAF7946878.1"/>
    <property type="molecule type" value="Genomic_DNA"/>
</dbReference>
<dbReference type="RefSeq" id="XP_038734083.1">
    <property type="nucleotide sequence ID" value="XM_038874639.1"/>
</dbReference>
<organism evidence="2 3">
    <name type="scientific">Botrytis byssoidea</name>
    <dbReference type="NCBI Taxonomy" id="139641"/>
    <lineage>
        <taxon>Eukaryota</taxon>
        <taxon>Fungi</taxon>
        <taxon>Dikarya</taxon>
        <taxon>Ascomycota</taxon>
        <taxon>Pezizomycotina</taxon>
        <taxon>Leotiomycetes</taxon>
        <taxon>Helotiales</taxon>
        <taxon>Sclerotiniaceae</taxon>
        <taxon>Botrytis</taxon>
    </lineage>
</organism>
<dbReference type="GeneID" id="62147716"/>
<feature type="compositionally biased region" description="Polar residues" evidence="1">
    <location>
        <begin position="76"/>
        <end position="85"/>
    </location>
</feature>
<evidence type="ECO:0000313" key="2">
    <source>
        <dbReference type="EMBL" id="KAF7946878.1"/>
    </source>
</evidence>
<accession>A0A9P5M0K8</accession>
<protein>
    <submittedName>
        <fullName evidence="2">Uncharacterized protein</fullName>
    </submittedName>
</protein>
<proteinExistence type="predicted"/>
<name>A0A9P5M0K8_9HELO</name>
<feature type="region of interest" description="Disordered" evidence="1">
    <location>
        <begin position="76"/>
        <end position="116"/>
    </location>
</feature>
<gene>
    <name evidence="2" type="ORF">EAE97_004127</name>
</gene>
<keyword evidence="3" id="KW-1185">Reference proteome</keyword>
<feature type="region of interest" description="Disordered" evidence="1">
    <location>
        <begin position="138"/>
        <end position="158"/>
    </location>
</feature>
<dbReference type="Proteomes" id="UP000710849">
    <property type="component" value="Unassembled WGS sequence"/>
</dbReference>